<protein>
    <recommendedName>
        <fullName evidence="3">ATPase</fullName>
    </recommendedName>
</protein>
<accession>A0ABV2M6J4</accession>
<keyword evidence="2" id="KW-1185">Reference proteome</keyword>
<sequence length="356" mass="40033">MQKLNLVEAETLLYEPLEKPSFVVDGLIPTGLSLFCGSQKIGKSWLMLKLCLCVSQGLPLWDMPTKEGDVLYLCLEDTFFRIQDRLFRLTDEANRKLHFAVASCKLSDGLMVQLEDYLKVYPDSRLIVIDTLQKIRTASKDNAYANDYGDISLIKDFADRHSLSVVVVHHIRKQNDSDVFNKVSGTTGLTGSADATFVLEKESRASDTAKLFVTGRDIEYQELTLRFRDCSWELVERREQAELAREAVPPVLFRLVEFMRDKAEWSGTATELLSAMGESGDLSTVITKWLNEYRTTFLSENGICYGYRRKRYGRQIVLTMGGDSRDRCDSDIGMPSHAVTADGDTAVLLSEAQSGG</sequence>
<organism evidence="1 2">
    <name type="scientific">Blautia caecimuris</name>
    <dbReference type="NCBI Taxonomy" id="1796615"/>
    <lineage>
        <taxon>Bacteria</taxon>
        <taxon>Bacillati</taxon>
        <taxon>Bacillota</taxon>
        <taxon>Clostridia</taxon>
        <taxon>Lachnospirales</taxon>
        <taxon>Lachnospiraceae</taxon>
        <taxon>Blautia</taxon>
    </lineage>
</organism>
<dbReference type="Gene3D" id="3.40.50.300">
    <property type="entry name" value="P-loop containing nucleotide triphosphate hydrolases"/>
    <property type="match status" value="1"/>
</dbReference>
<reference evidence="1 2" key="1">
    <citation type="submission" date="2024-06" db="EMBL/GenBank/DDBJ databases">
        <title>Genomic Encyclopedia of Type Strains, Phase IV (KMG-IV): sequencing the most valuable type-strain genomes for metagenomic binning, comparative biology and taxonomic classification.</title>
        <authorList>
            <person name="Goeker M."/>
        </authorList>
    </citation>
    <scope>NUCLEOTIDE SEQUENCE [LARGE SCALE GENOMIC DNA]</scope>
    <source>
        <strain evidence="1 2">DSM 29492</strain>
    </source>
</reference>
<evidence type="ECO:0000313" key="2">
    <source>
        <dbReference type="Proteomes" id="UP001549106"/>
    </source>
</evidence>
<dbReference type="SUPFAM" id="SSF52540">
    <property type="entry name" value="P-loop containing nucleoside triphosphate hydrolases"/>
    <property type="match status" value="1"/>
</dbReference>
<comment type="caution">
    <text evidence="1">The sequence shown here is derived from an EMBL/GenBank/DDBJ whole genome shotgun (WGS) entry which is preliminary data.</text>
</comment>
<dbReference type="EMBL" id="JBEPMJ010000036">
    <property type="protein sequence ID" value="MET3752080.1"/>
    <property type="molecule type" value="Genomic_DNA"/>
</dbReference>
<dbReference type="Pfam" id="PF13481">
    <property type="entry name" value="AAA_25"/>
    <property type="match status" value="1"/>
</dbReference>
<dbReference type="RefSeq" id="WP_257465485.1">
    <property type="nucleotide sequence ID" value="NZ_JANJZT010000035.1"/>
</dbReference>
<dbReference type="Proteomes" id="UP001549106">
    <property type="component" value="Unassembled WGS sequence"/>
</dbReference>
<name>A0ABV2M6J4_9FIRM</name>
<proteinExistence type="predicted"/>
<dbReference type="InterPro" id="IPR027417">
    <property type="entry name" value="P-loop_NTPase"/>
</dbReference>
<evidence type="ECO:0000313" key="1">
    <source>
        <dbReference type="EMBL" id="MET3752080.1"/>
    </source>
</evidence>
<gene>
    <name evidence="1" type="ORF">ABID24_003342</name>
</gene>
<evidence type="ECO:0008006" key="3">
    <source>
        <dbReference type="Google" id="ProtNLM"/>
    </source>
</evidence>